<proteinExistence type="predicted"/>
<accession>A0AAE5CCG3</accession>
<dbReference type="EMBL" id="JAACAK010000099">
    <property type="protein sequence ID" value="NIR75888.1"/>
    <property type="molecule type" value="Genomic_DNA"/>
</dbReference>
<evidence type="ECO:0000313" key="3">
    <source>
        <dbReference type="Proteomes" id="UP000702544"/>
    </source>
</evidence>
<dbReference type="InterPro" id="IPR037401">
    <property type="entry name" value="SnoaL-like"/>
</dbReference>
<protein>
    <submittedName>
        <fullName evidence="2">Nuclear transport factor 2 family protein</fullName>
    </submittedName>
</protein>
<feature type="domain" description="SnoaL-like" evidence="1">
    <location>
        <begin position="9"/>
        <end position="106"/>
    </location>
</feature>
<dbReference type="AlphaFoldDB" id="A0AAE5CCG3"/>
<dbReference type="Proteomes" id="UP000702544">
    <property type="component" value="Unassembled WGS sequence"/>
</dbReference>
<comment type="caution">
    <text evidence="2">The sequence shown here is derived from an EMBL/GenBank/DDBJ whole genome shotgun (WGS) entry which is preliminary data.</text>
</comment>
<evidence type="ECO:0000313" key="2">
    <source>
        <dbReference type="EMBL" id="NIR75888.1"/>
    </source>
</evidence>
<gene>
    <name evidence="2" type="ORF">GWO12_12370</name>
</gene>
<dbReference type="Gene3D" id="3.10.450.50">
    <property type="match status" value="1"/>
</dbReference>
<dbReference type="SUPFAM" id="SSF54427">
    <property type="entry name" value="NTF2-like"/>
    <property type="match status" value="1"/>
</dbReference>
<reference evidence="2 3" key="1">
    <citation type="submission" date="2020-01" db="EMBL/GenBank/DDBJ databases">
        <title>Genomes assembled from Gulf of Kutch pelagic sediment metagenomes.</title>
        <authorList>
            <person name="Chandrashekar M."/>
            <person name="Mahajan M.S."/>
            <person name="Dave K.J."/>
            <person name="Vatsa P."/>
            <person name="Nathani N.M."/>
        </authorList>
    </citation>
    <scope>NUCLEOTIDE SEQUENCE [LARGE SCALE GENOMIC DNA]</scope>
    <source>
        <strain evidence="2">KS3-K002</strain>
    </source>
</reference>
<evidence type="ECO:0000259" key="1">
    <source>
        <dbReference type="Pfam" id="PF12680"/>
    </source>
</evidence>
<dbReference type="InterPro" id="IPR032710">
    <property type="entry name" value="NTF2-like_dom_sf"/>
</dbReference>
<sequence length="118" mass="13017">MAKLDLDGLFASIDGMDADAFVGFLTDDATFRYGSQNPVEGKAAVREYVQTFFGMIDSLSHEVFEVMEGENSMCCYGNTTYVRPDGSKVTIPFANVFRLQGDKVKDYLVHIDPSPLLG</sequence>
<organism evidence="2 3">
    <name type="scientific">Candidatus Kutchimonas denitrificans</name>
    <dbReference type="NCBI Taxonomy" id="3056748"/>
    <lineage>
        <taxon>Bacteria</taxon>
        <taxon>Pseudomonadati</taxon>
        <taxon>Gemmatimonadota</taxon>
        <taxon>Gemmatimonadia</taxon>
        <taxon>Candidatus Palauibacterales</taxon>
        <taxon>Candidatus Palauibacteraceae</taxon>
        <taxon>Candidatus Kutchimonas</taxon>
    </lineage>
</organism>
<name>A0AAE5CCG3_9BACT</name>
<dbReference type="Pfam" id="PF12680">
    <property type="entry name" value="SnoaL_2"/>
    <property type="match status" value="1"/>
</dbReference>